<reference evidence="3" key="1">
    <citation type="submission" date="2018-09" db="EMBL/GenBank/DDBJ databases">
        <title>Complete genome sequence of thermophilic cyanobacteria strain Thermosynechococcus elongatus PKUAC-SCTE542.</title>
        <authorList>
            <person name="Liang Y."/>
            <person name="Tang J."/>
            <person name="Daroch M."/>
        </authorList>
    </citation>
    <scope>NUCLEOTIDE SEQUENCE [LARGE SCALE GENOMIC DNA]</scope>
    <source>
        <strain evidence="3">E542</strain>
    </source>
</reference>
<feature type="transmembrane region" description="Helical" evidence="1">
    <location>
        <begin position="25"/>
        <end position="43"/>
    </location>
</feature>
<accession>A0A3B7MDE0</accession>
<proteinExistence type="predicted"/>
<dbReference type="RefSeq" id="WP_181496450.1">
    <property type="nucleotide sequence ID" value="NZ_CP032152.1"/>
</dbReference>
<gene>
    <name evidence="2" type="ORF">D3A95_04525</name>
</gene>
<organism evidence="2 3">
    <name type="scientific">Thermosynechococcus sichuanensis E542</name>
    <dbReference type="NCBI Taxonomy" id="2016101"/>
    <lineage>
        <taxon>Bacteria</taxon>
        <taxon>Bacillati</taxon>
        <taxon>Cyanobacteriota</taxon>
        <taxon>Cyanophyceae</taxon>
        <taxon>Acaryochloridales</taxon>
        <taxon>Thermosynechococcaceae</taxon>
        <taxon>Thermosynechococcus</taxon>
        <taxon>Thermosynechococcus sichuanensis</taxon>
    </lineage>
</organism>
<dbReference type="KEGG" id="tsq:D3A95_04525"/>
<keyword evidence="1" id="KW-0472">Membrane</keyword>
<protein>
    <submittedName>
        <fullName evidence="2">Uncharacterized protein</fullName>
    </submittedName>
</protein>
<name>A0A3B7MDE0_9CYAN</name>
<evidence type="ECO:0000256" key="1">
    <source>
        <dbReference type="SAM" id="Phobius"/>
    </source>
</evidence>
<dbReference type="AlphaFoldDB" id="A0A3B7MDE0"/>
<keyword evidence="3" id="KW-1185">Reference proteome</keyword>
<keyword evidence="1" id="KW-1133">Transmembrane helix</keyword>
<evidence type="ECO:0000313" key="2">
    <source>
        <dbReference type="EMBL" id="AXY67658.1"/>
    </source>
</evidence>
<evidence type="ECO:0000313" key="3">
    <source>
        <dbReference type="Proteomes" id="UP000261812"/>
    </source>
</evidence>
<dbReference type="Proteomes" id="UP000261812">
    <property type="component" value="Chromosome"/>
</dbReference>
<sequence>MAVQFLPQKTQQKTPRLHPISGTKLLLVVLLNLFIAGYVFWAYRTAHEHQLPTQRNPIFQNLRSP</sequence>
<dbReference type="EMBL" id="CP032152">
    <property type="protein sequence ID" value="AXY67658.1"/>
    <property type="molecule type" value="Genomic_DNA"/>
</dbReference>
<keyword evidence="1" id="KW-0812">Transmembrane</keyword>